<dbReference type="Proteomes" id="UP001153620">
    <property type="component" value="Chromosome 4"/>
</dbReference>
<dbReference type="InterPro" id="IPR000210">
    <property type="entry name" value="BTB/POZ_dom"/>
</dbReference>
<dbReference type="SUPFAM" id="SSF54695">
    <property type="entry name" value="POZ domain"/>
    <property type="match status" value="1"/>
</dbReference>
<protein>
    <recommendedName>
        <fullName evidence="2">BTB domain-containing protein</fullName>
    </recommendedName>
</protein>
<dbReference type="InterPro" id="IPR032675">
    <property type="entry name" value="LRR_dom_sf"/>
</dbReference>
<name>A0A9N9S6T1_9DIPT</name>
<dbReference type="OrthoDB" id="6359816at2759"/>
<gene>
    <name evidence="3" type="ORF">CHIRRI_LOCUS13204</name>
</gene>
<keyword evidence="4" id="KW-1185">Reference proteome</keyword>
<feature type="coiled-coil region" evidence="1">
    <location>
        <begin position="166"/>
        <end position="256"/>
    </location>
</feature>
<reference evidence="3" key="1">
    <citation type="submission" date="2022-01" db="EMBL/GenBank/DDBJ databases">
        <authorList>
            <person name="King R."/>
        </authorList>
    </citation>
    <scope>NUCLEOTIDE SEQUENCE</scope>
</reference>
<keyword evidence="1" id="KW-0175">Coiled coil</keyword>
<dbReference type="AlphaFoldDB" id="A0A9N9S6T1"/>
<evidence type="ECO:0000256" key="1">
    <source>
        <dbReference type="SAM" id="Coils"/>
    </source>
</evidence>
<dbReference type="PANTHER" id="PTHR24413">
    <property type="entry name" value="SPECKLE-TYPE POZ PROTEIN"/>
    <property type="match status" value="1"/>
</dbReference>
<dbReference type="Gene3D" id="3.80.10.10">
    <property type="entry name" value="Ribonuclease Inhibitor"/>
    <property type="match status" value="1"/>
</dbReference>
<accession>A0A9N9S6T1</accession>
<dbReference type="InterPro" id="IPR011333">
    <property type="entry name" value="SKP1/BTB/POZ_sf"/>
</dbReference>
<reference evidence="3" key="2">
    <citation type="submission" date="2022-10" db="EMBL/GenBank/DDBJ databases">
        <authorList>
            <consortium name="ENA_rothamsted_submissions"/>
            <consortium name="culmorum"/>
            <person name="King R."/>
        </authorList>
    </citation>
    <scope>NUCLEOTIDE SEQUENCE</scope>
</reference>
<organism evidence="3 4">
    <name type="scientific">Chironomus riparius</name>
    <dbReference type="NCBI Taxonomy" id="315576"/>
    <lineage>
        <taxon>Eukaryota</taxon>
        <taxon>Metazoa</taxon>
        <taxon>Ecdysozoa</taxon>
        <taxon>Arthropoda</taxon>
        <taxon>Hexapoda</taxon>
        <taxon>Insecta</taxon>
        <taxon>Pterygota</taxon>
        <taxon>Neoptera</taxon>
        <taxon>Endopterygota</taxon>
        <taxon>Diptera</taxon>
        <taxon>Nematocera</taxon>
        <taxon>Chironomoidea</taxon>
        <taxon>Chironomidae</taxon>
        <taxon>Chironominae</taxon>
        <taxon>Chironomus</taxon>
    </lineage>
</organism>
<dbReference type="CDD" id="cd18186">
    <property type="entry name" value="BTB_POZ_ZBTB_KLHL-like"/>
    <property type="match status" value="1"/>
</dbReference>
<evidence type="ECO:0000313" key="3">
    <source>
        <dbReference type="EMBL" id="CAG9810390.1"/>
    </source>
</evidence>
<dbReference type="Pfam" id="PF00651">
    <property type="entry name" value="BTB"/>
    <property type="match status" value="1"/>
</dbReference>
<dbReference type="SUPFAM" id="SSF52058">
    <property type="entry name" value="L domain-like"/>
    <property type="match status" value="1"/>
</dbReference>
<feature type="domain" description="BTB" evidence="2">
    <location>
        <begin position="287"/>
        <end position="351"/>
    </location>
</feature>
<evidence type="ECO:0000313" key="4">
    <source>
        <dbReference type="Proteomes" id="UP001153620"/>
    </source>
</evidence>
<evidence type="ECO:0000259" key="2">
    <source>
        <dbReference type="PROSITE" id="PS50097"/>
    </source>
</evidence>
<proteinExistence type="predicted"/>
<dbReference type="PROSITE" id="PS50097">
    <property type="entry name" value="BTB"/>
    <property type="match status" value="1"/>
</dbReference>
<dbReference type="SMART" id="SM00225">
    <property type="entry name" value="BTB"/>
    <property type="match status" value="1"/>
</dbReference>
<dbReference type="EMBL" id="OU895880">
    <property type="protein sequence ID" value="CAG9810390.1"/>
    <property type="molecule type" value="Genomic_DNA"/>
</dbReference>
<sequence>MHELFYILKVKHPPGKTNKDVKYLNIAKCKLKKIPKDITNTFPNLEVLDIEDTNLEEINRVDLLEYKNLKGFYCDRNLVKFLPGNLFEDFNNLESISFNGNKISVIEPNILDGLNKLDLVDFSNNVSYDCCFSKNEKSTDITLNDLRQKLIETFYSSDPENIKKYVRKFRNKIHKLTDSIQKLNIKVYRLEVAKQKLKSTNARCKVTEADLNQMVCKLEENERTLSTENKSLKAENQELQNKAAKIAKNQIKLQNEIQELVKTKNIDNNKITLNSDIKKFLQNQNFKDFCIQIDDRELKVHKFILAARSPTLAEIFLKNPEAENLKLVDITPETFKIILHFMYTDELPGDEKINYLQLYSAAGRLEINELKIFAEPKAFESLNPENAIEILVLSNKFKNNEMREKAFELIKKAYPEVPDVWIDKPEKVKKFIEIFGES</sequence>
<dbReference type="Gene3D" id="3.30.710.10">
    <property type="entry name" value="Potassium Channel Kv1.1, Chain A"/>
    <property type="match status" value="1"/>
</dbReference>